<sequence>MTKKFLSYAIPSALAMFVASLYTVIDGIFIGAGVGDTALAAINLVIPLTIMLFGMATMFAVGGGALISKNLGNNDPQKANHLFRQVFKFLLIISLVISFICVIFTGPIVKGLGATPDLMSDAKTYLRFYSLFCIPNIIGIALNSFIRNDSRPKLAMIATILGSITNITLDYLFIFPLQMGLRGAAIATGLGQIVTVAILLPHFIKKRGSLSFGNVKLDFTVIKEFSSIGFPSFFAEAAFSIIIFLTNIALIQTVGEQAITSYSITNYLTTPIYMLLLGLAFGAQPLLSYHFGAKEPHTMLKYYRLTIITSCIINLIFIGLCFFLGRQMISIFTQDAQIINMTYIGLNIVNLAFTVIGINLATTIYYQAIEQPKYSNWICACRCIIFLPVVLLILSFLFGIHGIWTSLLVSELFTMLTFYFRTNMTQLTTNAIETYA</sequence>
<evidence type="ECO:0000313" key="10">
    <source>
        <dbReference type="EMBL" id="MTL94524.1"/>
    </source>
</evidence>
<dbReference type="GO" id="GO:0015297">
    <property type="term" value="F:antiporter activity"/>
    <property type="evidence" value="ECO:0007669"/>
    <property type="project" value="InterPro"/>
</dbReference>
<evidence type="ECO:0000256" key="1">
    <source>
        <dbReference type="ARBA" id="ARBA00004651"/>
    </source>
</evidence>
<evidence type="ECO:0000256" key="4">
    <source>
        <dbReference type="ARBA" id="ARBA00022448"/>
    </source>
</evidence>
<evidence type="ECO:0000256" key="8">
    <source>
        <dbReference type="ARBA" id="ARBA00023136"/>
    </source>
</evidence>
<dbReference type="InterPro" id="IPR002528">
    <property type="entry name" value="MATE_fam"/>
</dbReference>
<keyword evidence="5" id="KW-1003">Cell membrane</keyword>
<keyword evidence="9" id="KW-0046">Antibiotic resistance</keyword>
<proteinExistence type="inferred from homology"/>
<keyword evidence="8" id="KW-0472">Membrane</keyword>
<reference evidence="10" key="1">
    <citation type="journal article" date="2019" name="Nat. Med.">
        <title>A library of human gut bacterial isolates paired with longitudinal multiomics data enables mechanistic microbiome research.</title>
        <authorList>
            <person name="Poyet M."/>
            <person name="Groussin M."/>
            <person name="Gibbons S.M."/>
            <person name="Avila-Pacheco J."/>
            <person name="Jiang X."/>
            <person name="Kearney S.M."/>
            <person name="Perrotta A.R."/>
            <person name="Berdy B."/>
            <person name="Zhao S."/>
            <person name="Lieberman T.D."/>
            <person name="Swanson P.K."/>
            <person name="Smith M."/>
            <person name="Roesemann S."/>
            <person name="Alexander J.E."/>
            <person name="Rich S.A."/>
            <person name="Livny J."/>
            <person name="Vlamakis H."/>
            <person name="Clish C."/>
            <person name="Bullock K."/>
            <person name="Deik A."/>
            <person name="Scott J."/>
            <person name="Pierce K.A."/>
            <person name="Xavier R.J."/>
            <person name="Alm E.J."/>
        </authorList>
    </citation>
    <scope>NUCLEOTIDE SEQUENCE</scope>
    <source>
        <strain evidence="10">BIOML-A179</strain>
    </source>
</reference>
<dbReference type="InterPro" id="IPR045070">
    <property type="entry name" value="MATE_MepA-like"/>
</dbReference>
<evidence type="ECO:0000256" key="9">
    <source>
        <dbReference type="ARBA" id="ARBA00023251"/>
    </source>
</evidence>
<dbReference type="InterPro" id="IPR051327">
    <property type="entry name" value="MATE_MepA_subfamily"/>
</dbReference>
<gene>
    <name evidence="10" type="ORF">GMA64_08310</name>
</gene>
<evidence type="ECO:0000256" key="3">
    <source>
        <dbReference type="ARBA" id="ARBA00022106"/>
    </source>
</evidence>
<accession>A0A6I3N8Y5</accession>
<evidence type="ECO:0000256" key="5">
    <source>
        <dbReference type="ARBA" id="ARBA00022475"/>
    </source>
</evidence>
<dbReference type="Pfam" id="PF01554">
    <property type="entry name" value="MatE"/>
    <property type="match status" value="2"/>
</dbReference>
<name>A0A6I3N8Y5_9FIRM</name>
<comment type="subcellular location">
    <subcellularLocation>
        <location evidence="1">Cell membrane</location>
        <topology evidence="1">Multi-pass membrane protein</topology>
    </subcellularLocation>
</comment>
<dbReference type="EMBL" id="WMQV01000017">
    <property type="protein sequence ID" value="MTL94524.1"/>
    <property type="molecule type" value="Genomic_DNA"/>
</dbReference>
<keyword evidence="7" id="KW-1133">Transmembrane helix</keyword>
<comment type="similarity">
    <text evidence="2">Belongs to the multi antimicrobial extrusion (MATE) (TC 2.A.66.1) family. MepA subfamily.</text>
</comment>
<dbReference type="RefSeq" id="WP_129821487.1">
    <property type="nucleotide sequence ID" value="NZ_RCYV01000010.1"/>
</dbReference>
<dbReference type="AlphaFoldDB" id="A0A6I3N8Y5"/>
<keyword evidence="6" id="KW-0812">Transmembrane</keyword>
<evidence type="ECO:0000256" key="7">
    <source>
        <dbReference type="ARBA" id="ARBA00022989"/>
    </source>
</evidence>
<evidence type="ECO:0000256" key="6">
    <source>
        <dbReference type="ARBA" id="ARBA00022692"/>
    </source>
</evidence>
<organism evidence="10">
    <name type="scientific">Turicibacter sanguinis</name>
    <dbReference type="NCBI Taxonomy" id="154288"/>
    <lineage>
        <taxon>Bacteria</taxon>
        <taxon>Bacillati</taxon>
        <taxon>Bacillota</taxon>
        <taxon>Erysipelotrichia</taxon>
        <taxon>Erysipelotrichales</taxon>
        <taxon>Turicibacteraceae</taxon>
        <taxon>Turicibacter</taxon>
    </lineage>
</organism>
<comment type="caution">
    <text evidence="10">The sequence shown here is derived from an EMBL/GenBank/DDBJ whole genome shotgun (WGS) entry which is preliminary data.</text>
</comment>
<dbReference type="GO" id="GO:0046677">
    <property type="term" value="P:response to antibiotic"/>
    <property type="evidence" value="ECO:0007669"/>
    <property type="project" value="UniProtKB-KW"/>
</dbReference>
<dbReference type="GO" id="GO:0042910">
    <property type="term" value="F:xenobiotic transmembrane transporter activity"/>
    <property type="evidence" value="ECO:0007669"/>
    <property type="project" value="InterPro"/>
</dbReference>
<evidence type="ECO:0000256" key="2">
    <source>
        <dbReference type="ARBA" id="ARBA00008417"/>
    </source>
</evidence>
<dbReference type="GO" id="GO:0005886">
    <property type="term" value="C:plasma membrane"/>
    <property type="evidence" value="ECO:0007669"/>
    <property type="project" value="UniProtKB-SubCell"/>
</dbReference>
<dbReference type="PANTHER" id="PTHR43823:SF3">
    <property type="entry name" value="MULTIDRUG EXPORT PROTEIN MEPA"/>
    <property type="match status" value="1"/>
</dbReference>
<dbReference type="PANTHER" id="PTHR43823">
    <property type="entry name" value="SPORULATION PROTEIN YKVU"/>
    <property type="match status" value="1"/>
</dbReference>
<dbReference type="CDD" id="cd13143">
    <property type="entry name" value="MATE_MepA_like"/>
    <property type="match status" value="1"/>
</dbReference>
<dbReference type="NCBIfam" id="TIGR00797">
    <property type="entry name" value="matE"/>
    <property type="match status" value="1"/>
</dbReference>
<dbReference type="InterPro" id="IPR048279">
    <property type="entry name" value="MdtK-like"/>
</dbReference>
<dbReference type="PIRSF" id="PIRSF006603">
    <property type="entry name" value="DinF"/>
    <property type="match status" value="1"/>
</dbReference>
<keyword evidence="4" id="KW-0813">Transport</keyword>
<protein>
    <recommendedName>
        <fullName evidence="3">Multidrug export protein MepA</fullName>
    </recommendedName>
</protein>